<evidence type="ECO:0000313" key="4">
    <source>
        <dbReference type="Proteomes" id="UP001189429"/>
    </source>
</evidence>
<keyword evidence="2" id="KW-0812">Transmembrane</keyword>
<sequence length="185" mass="19355">MREGSGRAVRRRLARRSFRPAPPVRVEAQFAARAQVAVRRGGGGGESEEDGTRGKSELPYDEEVPPASAHANAPGPRLLGASCGDSGKDGNVSGKSCQTHLDLGKHAPTPTNERAVGAWRHSSGHEGDAGAYFFLPFFLPAFSFISSSACFFSMSSSSMACSCVTADCISSRSISSLSAVSTTLL</sequence>
<reference evidence="3" key="1">
    <citation type="submission" date="2023-10" db="EMBL/GenBank/DDBJ databases">
        <authorList>
            <person name="Chen Y."/>
            <person name="Shah S."/>
            <person name="Dougan E. K."/>
            <person name="Thang M."/>
            <person name="Chan C."/>
        </authorList>
    </citation>
    <scope>NUCLEOTIDE SEQUENCE [LARGE SCALE GENOMIC DNA]</scope>
</reference>
<gene>
    <name evidence="3" type="ORF">PCOR1329_LOCUS12924</name>
</gene>
<dbReference type="Proteomes" id="UP001189429">
    <property type="component" value="Unassembled WGS sequence"/>
</dbReference>
<name>A0ABN9QL66_9DINO</name>
<feature type="compositionally biased region" description="Basic residues" evidence="1">
    <location>
        <begin position="8"/>
        <end position="18"/>
    </location>
</feature>
<keyword evidence="2" id="KW-1133">Transmembrane helix</keyword>
<feature type="transmembrane region" description="Helical" evidence="2">
    <location>
        <begin position="129"/>
        <end position="154"/>
    </location>
</feature>
<dbReference type="EMBL" id="CAUYUJ010003791">
    <property type="protein sequence ID" value="CAK0806839.1"/>
    <property type="molecule type" value="Genomic_DNA"/>
</dbReference>
<organism evidence="3 4">
    <name type="scientific">Prorocentrum cordatum</name>
    <dbReference type="NCBI Taxonomy" id="2364126"/>
    <lineage>
        <taxon>Eukaryota</taxon>
        <taxon>Sar</taxon>
        <taxon>Alveolata</taxon>
        <taxon>Dinophyceae</taxon>
        <taxon>Prorocentrales</taxon>
        <taxon>Prorocentraceae</taxon>
        <taxon>Prorocentrum</taxon>
    </lineage>
</organism>
<proteinExistence type="predicted"/>
<accession>A0ABN9QL66</accession>
<comment type="caution">
    <text evidence="3">The sequence shown here is derived from an EMBL/GenBank/DDBJ whole genome shotgun (WGS) entry which is preliminary data.</text>
</comment>
<evidence type="ECO:0000256" key="2">
    <source>
        <dbReference type="SAM" id="Phobius"/>
    </source>
</evidence>
<evidence type="ECO:0000313" key="3">
    <source>
        <dbReference type="EMBL" id="CAK0806839.1"/>
    </source>
</evidence>
<evidence type="ECO:0000256" key="1">
    <source>
        <dbReference type="SAM" id="MobiDB-lite"/>
    </source>
</evidence>
<keyword evidence="4" id="KW-1185">Reference proteome</keyword>
<feature type="region of interest" description="Disordered" evidence="1">
    <location>
        <begin position="1"/>
        <end position="23"/>
    </location>
</feature>
<protein>
    <submittedName>
        <fullName evidence="3">Uncharacterized protein</fullName>
    </submittedName>
</protein>
<feature type="region of interest" description="Disordered" evidence="1">
    <location>
        <begin position="37"/>
        <end position="89"/>
    </location>
</feature>
<keyword evidence="2" id="KW-0472">Membrane</keyword>